<evidence type="ECO:0000313" key="2">
    <source>
        <dbReference type="Proteomes" id="UP000298652"/>
    </source>
</evidence>
<gene>
    <name evidence="1" type="ORF">SEVIR_3G225650v2</name>
</gene>
<sequence length="30" mass="3129">MRGDARWGPTTMPWLWAAGDVVAEVVAGAG</sequence>
<dbReference type="AlphaFoldDB" id="A0A4V6D9U7"/>
<name>A0A4V6D9U7_SETVI</name>
<protein>
    <submittedName>
        <fullName evidence="1">Uncharacterized protein</fullName>
    </submittedName>
</protein>
<evidence type="ECO:0000313" key="1">
    <source>
        <dbReference type="EMBL" id="TKW26966.1"/>
    </source>
</evidence>
<dbReference type="EMBL" id="CM016554">
    <property type="protein sequence ID" value="TKW26966.1"/>
    <property type="molecule type" value="Genomic_DNA"/>
</dbReference>
<reference evidence="1" key="1">
    <citation type="submission" date="2019-03" db="EMBL/GenBank/DDBJ databases">
        <title>WGS assembly of Setaria viridis.</title>
        <authorList>
            <person name="Huang P."/>
            <person name="Jenkins J."/>
            <person name="Grimwood J."/>
            <person name="Barry K."/>
            <person name="Healey A."/>
            <person name="Mamidi S."/>
            <person name="Sreedasyam A."/>
            <person name="Shu S."/>
            <person name="Feldman M."/>
            <person name="Wu J."/>
            <person name="Yu Y."/>
            <person name="Chen C."/>
            <person name="Johnson J."/>
            <person name="Rokhsar D."/>
            <person name="Baxter I."/>
            <person name="Schmutz J."/>
            <person name="Brutnell T."/>
            <person name="Kellogg E."/>
        </authorList>
    </citation>
    <scope>NUCLEOTIDE SEQUENCE [LARGE SCALE GENOMIC DNA]</scope>
</reference>
<keyword evidence="2" id="KW-1185">Reference proteome</keyword>
<dbReference type="Proteomes" id="UP000298652">
    <property type="component" value="Chromosome 3"/>
</dbReference>
<dbReference type="Gramene" id="TKW26966">
    <property type="protein sequence ID" value="TKW26966"/>
    <property type="gene ID" value="SEVIR_3G225650v2"/>
</dbReference>
<organism evidence="1 2">
    <name type="scientific">Setaria viridis</name>
    <name type="common">Green bristlegrass</name>
    <name type="synonym">Setaria italica subsp. viridis</name>
    <dbReference type="NCBI Taxonomy" id="4556"/>
    <lineage>
        <taxon>Eukaryota</taxon>
        <taxon>Viridiplantae</taxon>
        <taxon>Streptophyta</taxon>
        <taxon>Embryophyta</taxon>
        <taxon>Tracheophyta</taxon>
        <taxon>Spermatophyta</taxon>
        <taxon>Magnoliopsida</taxon>
        <taxon>Liliopsida</taxon>
        <taxon>Poales</taxon>
        <taxon>Poaceae</taxon>
        <taxon>PACMAD clade</taxon>
        <taxon>Panicoideae</taxon>
        <taxon>Panicodae</taxon>
        <taxon>Paniceae</taxon>
        <taxon>Cenchrinae</taxon>
        <taxon>Setaria</taxon>
    </lineage>
</organism>
<proteinExistence type="predicted"/>
<accession>A0A4V6D9U7</accession>